<dbReference type="VEuPathDB" id="FungiDB:PTTG_01603"/>
<dbReference type="PANTHER" id="PTHR13604:SF0">
    <property type="entry name" value="ABASIC SITE PROCESSING PROTEIN HMCES"/>
    <property type="match status" value="1"/>
</dbReference>
<keyword evidence="3" id="KW-0227">DNA damage</keyword>
<dbReference type="InterPro" id="IPR003738">
    <property type="entry name" value="SRAP"/>
</dbReference>
<dbReference type="PANTHER" id="PTHR13604">
    <property type="entry name" value="DC12-RELATED"/>
    <property type="match status" value="1"/>
</dbReference>
<comment type="similarity">
    <text evidence="1">Belongs to the SOS response-associated peptidase family.</text>
</comment>
<dbReference type="EMBL" id="ADAS02000051">
    <property type="protein sequence ID" value="OAV93444.1"/>
    <property type="molecule type" value="Genomic_DNA"/>
</dbReference>
<name>A0A180GLR6_PUCT1</name>
<dbReference type="EnsemblFungi" id="PTTG_01603-t43_2">
    <property type="protein sequence ID" value="PTTG_01603-t43_2-p1"/>
    <property type="gene ID" value="PTTG_01603"/>
</dbReference>
<dbReference type="Gene3D" id="3.90.1680.10">
    <property type="entry name" value="SOS response associated peptidase-like"/>
    <property type="match status" value="1"/>
</dbReference>
<feature type="region of interest" description="Disordered" evidence="8">
    <location>
        <begin position="248"/>
        <end position="342"/>
    </location>
</feature>
<evidence type="ECO:0000256" key="2">
    <source>
        <dbReference type="ARBA" id="ARBA00022670"/>
    </source>
</evidence>
<protein>
    <recommendedName>
        <fullName evidence="12">DUF159-domain-containing protein</fullName>
    </recommendedName>
</protein>
<sequence length="342" mass="37798">MCGRFALSLKPEEISSRLTDIQLHVDSWLNVDEYRPNYNLAPQNRAAVVRRMDPKENRLVIDCMKWGLVPHWSESPPTHGSLLNTINARDDKVVEPRGLWNTIKGKKRCIILCEGFFEWLTKGKDKIPHFTKRTGGQLMCLAGLWESVTYKGATEELHTFTIITTSSNKYLSFLHDRMPVILTDPESIETWLDTSSGEWSGNLAKLLKPFDLSDGLVCYPVPKEVGKVGNQSADFLKPISQRKGNIMSFFNKQTPPSGSLQSKPAPSSSSANSEHAKKKGPVGSDPARLGGTKTGGPHDSPNMKDEPTGAPTPKPQKAHIKRSAVSVDSDTSPPEKKVRKAA</sequence>
<evidence type="ECO:0000313" key="9">
    <source>
        <dbReference type="EMBL" id="OAV93444.1"/>
    </source>
</evidence>
<keyword evidence="6" id="KW-0238">DNA-binding</keyword>
<evidence type="ECO:0000256" key="4">
    <source>
        <dbReference type="ARBA" id="ARBA00022801"/>
    </source>
</evidence>
<gene>
    <name evidence="9" type="ORF">PTTG_01603</name>
</gene>
<evidence type="ECO:0000256" key="5">
    <source>
        <dbReference type="ARBA" id="ARBA00023124"/>
    </source>
</evidence>
<reference evidence="9" key="1">
    <citation type="submission" date="2009-11" db="EMBL/GenBank/DDBJ databases">
        <authorList>
            <consortium name="The Broad Institute Genome Sequencing Platform"/>
            <person name="Ward D."/>
            <person name="Feldgarden M."/>
            <person name="Earl A."/>
            <person name="Young S.K."/>
            <person name="Zeng Q."/>
            <person name="Koehrsen M."/>
            <person name="Alvarado L."/>
            <person name="Berlin A."/>
            <person name="Bochicchio J."/>
            <person name="Borenstein D."/>
            <person name="Chapman S.B."/>
            <person name="Chen Z."/>
            <person name="Engels R."/>
            <person name="Freedman E."/>
            <person name="Gellesch M."/>
            <person name="Goldberg J."/>
            <person name="Griggs A."/>
            <person name="Gujja S."/>
            <person name="Heilman E."/>
            <person name="Heiman D."/>
            <person name="Hepburn T."/>
            <person name="Howarth C."/>
            <person name="Jen D."/>
            <person name="Larson L."/>
            <person name="Lewis B."/>
            <person name="Mehta T."/>
            <person name="Park D."/>
            <person name="Pearson M."/>
            <person name="Roberts A."/>
            <person name="Saif S."/>
            <person name="Shea T."/>
            <person name="Shenoy N."/>
            <person name="Sisk P."/>
            <person name="Stolte C."/>
            <person name="Sykes S."/>
            <person name="Thomson T."/>
            <person name="Walk T."/>
            <person name="White J."/>
            <person name="Yandava C."/>
            <person name="Izard J."/>
            <person name="Baranova O.V."/>
            <person name="Blanton J.M."/>
            <person name="Tanner A.C."/>
            <person name="Dewhirst F.E."/>
            <person name="Haas B."/>
            <person name="Nusbaum C."/>
            <person name="Birren B."/>
        </authorList>
    </citation>
    <scope>NUCLEOTIDE SEQUENCE [LARGE SCALE GENOMIC DNA]</scope>
    <source>
        <strain evidence="9">1-1 BBBD Race 1</strain>
    </source>
</reference>
<dbReference type="Proteomes" id="UP000005240">
    <property type="component" value="Unassembled WGS sequence"/>
</dbReference>
<dbReference type="GO" id="GO:0006508">
    <property type="term" value="P:proteolysis"/>
    <property type="evidence" value="ECO:0007669"/>
    <property type="project" value="UniProtKB-KW"/>
</dbReference>
<keyword evidence="5" id="KW-0190">Covalent protein-DNA linkage</keyword>
<dbReference type="InterPro" id="IPR036590">
    <property type="entry name" value="SRAP-like"/>
</dbReference>
<evidence type="ECO:0000256" key="1">
    <source>
        <dbReference type="ARBA" id="ARBA00008136"/>
    </source>
</evidence>
<evidence type="ECO:0000256" key="3">
    <source>
        <dbReference type="ARBA" id="ARBA00022763"/>
    </source>
</evidence>
<evidence type="ECO:0008006" key="12">
    <source>
        <dbReference type="Google" id="ProtNLM"/>
    </source>
</evidence>
<dbReference type="AlphaFoldDB" id="A0A180GLR6"/>
<evidence type="ECO:0000313" key="11">
    <source>
        <dbReference type="Proteomes" id="UP000005240"/>
    </source>
</evidence>
<dbReference type="GO" id="GO:0106300">
    <property type="term" value="P:protein-DNA covalent cross-linking repair"/>
    <property type="evidence" value="ECO:0007669"/>
    <property type="project" value="InterPro"/>
</dbReference>
<dbReference type="GO" id="GO:0008233">
    <property type="term" value="F:peptidase activity"/>
    <property type="evidence" value="ECO:0007669"/>
    <property type="project" value="UniProtKB-KW"/>
</dbReference>
<feature type="compositionally biased region" description="Low complexity" evidence="8">
    <location>
        <begin position="257"/>
        <end position="273"/>
    </location>
</feature>
<reference evidence="10" key="4">
    <citation type="submission" date="2025-05" db="UniProtKB">
        <authorList>
            <consortium name="EnsemblFungi"/>
        </authorList>
    </citation>
    <scope>IDENTIFICATION</scope>
    <source>
        <strain evidence="10">isolate 1-1 / race 1 (BBBD)</strain>
    </source>
</reference>
<dbReference type="OrthoDB" id="2111841at2759"/>
<keyword evidence="11" id="KW-1185">Reference proteome</keyword>
<evidence type="ECO:0000256" key="8">
    <source>
        <dbReference type="SAM" id="MobiDB-lite"/>
    </source>
</evidence>
<dbReference type="GO" id="GO:0016829">
    <property type="term" value="F:lyase activity"/>
    <property type="evidence" value="ECO:0007669"/>
    <property type="project" value="UniProtKB-KW"/>
</dbReference>
<dbReference type="SUPFAM" id="SSF143081">
    <property type="entry name" value="BB1717-like"/>
    <property type="match status" value="1"/>
</dbReference>
<evidence type="ECO:0000313" key="10">
    <source>
        <dbReference type="EnsemblFungi" id="PTTG_01603-t43_2-p1"/>
    </source>
</evidence>
<dbReference type="Pfam" id="PF02586">
    <property type="entry name" value="SRAP"/>
    <property type="match status" value="1"/>
</dbReference>
<reference evidence="10 11" key="3">
    <citation type="journal article" date="2017" name="G3 (Bethesda)">
        <title>Comparative analysis highlights variable genome content of wheat rusts and divergence of the mating loci.</title>
        <authorList>
            <person name="Cuomo C.A."/>
            <person name="Bakkeren G."/>
            <person name="Khalil H.B."/>
            <person name="Panwar V."/>
            <person name="Joly D."/>
            <person name="Linning R."/>
            <person name="Sakthikumar S."/>
            <person name="Song X."/>
            <person name="Adiconis X."/>
            <person name="Fan L."/>
            <person name="Goldberg J.M."/>
            <person name="Levin J.Z."/>
            <person name="Young S."/>
            <person name="Zeng Q."/>
            <person name="Anikster Y."/>
            <person name="Bruce M."/>
            <person name="Wang M."/>
            <person name="Yin C."/>
            <person name="McCallum B."/>
            <person name="Szabo L.J."/>
            <person name="Hulbert S."/>
            <person name="Chen X."/>
            <person name="Fellers J.P."/>
        </authorList>
    </citation>
    <scope>NUCLEOTIDE SEQUENCE</scope>
    <source>
        <strain evidence="11">Isolate 1-1 / race 1 (BBBD)</strain>
        <strain evidence="10">isolate 1-1 / race 1 (BBBD)</strain>
    </source>
</reference>
<proteinExistence type="inferred from homology"/>
<dbReference type="GO" id="GO:0003697">
    <property type="term" value="F:single-stranded DNA binding"/>
    <property type="evidence" value="ECO:0007669"/>
    <property type="project" value="InterPro"/>
</dbReference>
<accession>A0A180GLR6</accession>
<keyword evidence="7" id="KW-0456">Lyase</keyword>
<keyword evidence="2" id="KW-0645">Protease</keyword>
<evidence type="ECO:0000256" key="6">
    <source>
        <dbReference type="ARBA" id="ARBA00023125"/>
    </source>
</evidence>
<dbReference type="STRING" id="630390.A0A180GLR6"/>
<reference evidence="9" key="2">
    <citation type="submission" date="2016-05" db="EMBL/GenBank/DDBJ databases">
        <title>Comparative analysis highlights variable genome content of wheat rusts and divergence of the mating loci.</title>
        <authorList>
            <person name="Cuomo C.A."/>
            <person name="Bakkeren G."/>
            <person name="Szabo L."/>
            <person name="Khalil H."/>
            <person name="Joly D."/>
            <person name="Goldberg J."/>
            <person name="Young S."/>
            <person name="Zeng Q."/>
            <person name="Fellers J."/>
        </authorList>
    </citation>
    <scope>NUCLEOTIDE SEQUENCE [LARGE SCALE GENOMIC DNA]</scope>
    <source>
        <strain evidence="9">1-1 BBBD Race 1</strain>
    </source>
</reference>
<organism evidence="9">
    <name type="scientific">Puccinia triticina (isolate 1-1 / race 1 (BBBD))</name>
    <name type="common">Brown leaf rust fungus</name>
    <dbReference type="NCBI Taxonomy" id="630390"/>
    <lineage>
        <taxon>Eukaryota</taxon>
        <taxon>Fungi</taxon>
        <taxon>Dikarya</taxon>
        <taxon>Basidiomycota</taxon>
        <taxon>Pucciniomycotina</taxon>
        <taxon>Pucciniomycetes</taxon>
        <taxon>Pucciniales</taxon>
        <taxon>Pucciniaceae</taxon>
        <taxon>Puccinia</taxon>
    </lineage>
</organism>
<evidence type="ECO:0000256" key="7">
    <source>
        <dbReference type="ARBA" id="ARBA00023239"/>
    </source>
</evidence>
<keyword evidence="4" id="KW-0378">Hydrolase</keyword>